<sequence length="356" mass="37649">MASRNRESGFGRELTGWLALGLAIGGVASPARADDPKPCPMEAAPAYQDATPGGYAIDPISQTLTVNYSLSEPKRTNGRFSIRAERIKDEKLVVKFDPPDGYVLSDKLQIRIAVNYGANGMQIGLSPIDAEWNFKDSVFIVSQAELQELSNQLVPILNDNTPGFDSDTPVTVNGPATLTATPVLNIAGGSSKSVPVAGLLNVAFEQVVHPPSAAAATPPPPVPGQAAAPASQPAGETAPAQPTTPATTYQQQYKQVTEYLTQQVAVPITGSAQDQPQIEYRTQTVPVTRTVIESVPVTTTQTQDRSVAGPFPAAESAPAAMVPIAEPLPSRPATRDMSASWRRIPRSYLKGQATGR</sequence>
<evidence type="ECO:0000313" key="3">
    <source>
        <dbReference type="Proteomes" id="UP001216907"/>
    </source>
</evidence>
<gene>
    <name evidence="2" type="ORF">PZE19_01305</name>
</gene>
<name>A0ABT6F4P4_9BACT</name>
<feature type="region of interest" description="Disordered" evidence="1">
    <location>
        <begin position="211"/>
        <end position="248"/>
    </location>
</feature>
<accession>A0ABT6F4P4</accession>
<proteinExistence type="predicted"/>
<dbReference type="Proteomes" id="UP001216907">
    <property type="component" value="Unassembled WGS sequence"/>
</dbReference>
<evidence type="ECO:0000256" key="1">
    <source>
        <dbReference type="SAM" id="MobiDB-lite"/>
    </source>
</evidence>
<feature type="compositionally biased region" description="Low complexity" evidence="1">
    <location>
        <begin position="224"/>
        <end position="248"/>
    </location>
</feature>
<evidence type="ECO:0000313" key="2">
    <source>
        <dbReference type="EMBL" id="MDG3002413.1"/>
    </source>
</evidence>
<protein>
    <submittedName>
        <fullName evidence="2">Uncharacterized protein</fullName>
    </submittedName>
</protein>
<comment type="caution">
    <text evidence="2">The sequence shown here is derived from an EMBL/GenBank/DDBJ whole genome shotgun (WGS) entry which is preliminary data.</text>
</comment>
<feature type="region of interest" description="Disordered" evidence="1">
    <location>
        <begin position="314"/>
        <end position="356"/>
    </location>
</feature>
<keyword evidence="3" id="KW-1185">Reference proteome</keyword>
<dbReference type="RefSeq" id="WP_277858777.1">
    <property type="nucleotide sequence ID" value="NZ_JARRAG010000001.1"/>
</dbReference>
<reference evidence="2 3" key="1">
    <citation type="submission" date="2023-03" db="EMBL/GenBank/DDBJ databases">
        <title>Paludisphaera mucosa sp. nov. a novel planctomycete from northern fen.</title>
        <authorList>
            <person name="Ivanova A."/>
        </authorList>
    </citation>
    <scope>NUCLEOTIDE SEQUENCE [LARGE SCALE GENOMIC DNA]</scope>
    <source>
        <strain evidence="2 3">Pla2</strain>
    </source>
</reference>
<dbReference type="EMBL" id="JARRAG010000001">
    <property type="protein sequence ID" value="MDG3002413.1"/>
    <property type="molecule type" value="Genomic_DNA"/>
</dbReference>
<organism evidence="2 3">
    <name type="scientific">Paludisphaera mucosa</name>
    <dbReference type="NCBI Taxonomy" id="3030827"/>
    <lineage>
        <taxon>Bacteria</taxon>
        <taxon>Pseudomonadati</taxon>
        <taxon>Planctomycetota</taxon>
        <taxon>Planctomycetia</taxon>
        <taxon>Isosphaerales</taxon>
        <taxon>Isosphaeraceae</taxon>
        <taxon>Paludisphaera</taxon>
    </lineage>
</organism>